<dbReference type="EMBL" id="CP060776">
    <property type="protein sequence ID" value="QQK44004.1"/>
    <property type="molecule type" value="Genomic_DNA"/>
</dbReference>
<organism evidence="1 2">
    <name type="scientific">Penicillium digitatum</name>
    <name type="common">Green mold</name>
    <dbReference type="NCBI Taxonomy" id="36651"/>
    <lineage>
        <taxon>Eukaryota</taxon>
        <taxon>Fungi</taxon>
        <taxon>Dikarya</taxon>
        <taxon>Ascomycota</taxon>
        <taxon>Pezizomycotina</taxon>
        <taxon>Eurotiomycetes</taxon>
        <taxon>Eurotiomycetidae</taxon>
        <taxon>Eurotiales</taxon>
        <taxon>Aspergillaceae</taxon>
        <taxon>Penicillium</taxon>
    </lineage>
</organism>
<accession>A0A7T6XMT7</accession>
<gene>
    <name evidence="1" type="ORF">Pdw03_7905</name>
</gene>
<dbReference type="AlphaFoldDB" id="A0A7T6XMT7"/>
<sequence>MATNLSNDDLDQGSRSSKGSWFFGVAALLGPSTTCAELFEFDRKLSKDEEVVCAECDNGRTIPSLTFSMLSEHTPTDNADLVVSVRTSGGGWGIPCVHGLTGEFEPPRPDCVAPEVVLEGVLSLSVLR</sequence>
<dbReference type="GeneID" id="90953019"/>
<reference evidence="1 2" key="1">
    <citation type="submission" date="2020-08" db="EMBL/GenBank/DDBJ databases">
        <title>The completed genome sequence of the pathogenic ascomycete fungus Penicillium digitatum.</title>
        <authorList>
            <person name="Wang M."/>
        </authorList>
    </citation>
    <scope>NUCLEOTIDE SEQUENCE [LARGE SCALE GENOMIC DNA]</scope>
    <source>
        <strain evidence="1 2">PdW03</strain>
    </source>
</reference>
<protein>
    <submittedName>
        <fullName evidence="1">Uncharacterized protein</fullName>
    </submittedName>
</protein>
<name>A0A7T6XMT7_PENDI</name>
<evidence type="ECO:0000313" key="1">
    <source>
        <dbReference type="EMBL" id="QQK44004.1"/>
    </source>
</evidence>
<dbReference type="RefSeq" id="XP_065956882.1">
    <property type="nucleotide sequence ID" value="XM_066101799.1"/>
</dbReference>
<evidence type="ECO:0000313" key="2">
    <source>
        <dbReference type="Proteomes" id="UP000595662"/>
    </source>
</evidence>
<dbReference type="Proteomes" id="UP000595662">
    <property type="component" value="Chromosome 3"/>
</dbReference>
<proteinExistence type="predicted"/>